<evidence type="ECO:0000256" key="1">
    <source>
        <dbReference type="ARBA" id="ARBA00023002"/>
    </source>
</evidence>
<dbReference type="Gene3D" id="3.50.50.60">
    <property type="entry name" value="FAD/NAD(P)-binding domain"/>
    <property type="match status" value="1"/>
</dbReference>
<feature type="region of interest" description="Disordered" evidence="2">
    <location>
        <begin position="570"/>
        <end position="609"/>
    </location>
</feature>
<feature type="region of interest" description="Disordered" evidence="2">
    <location>
        <begin position="1"/>
        <end position="31"/>
    </location>
</feature>
<dbReference type="GO" id="GO:0005737">
    <property type="term" value="C:cytoplasm"/>
    <property type="evidence" value="ECO:0007669"/>
    <property type="project" value="TreeGrafter"/>
</dbReference>
<dbReference type="InterPro" id="IPR036010">
    <property type="entry name" value="2Fe-2S_ferredoxin-like_sf"/>
</dbReference>
<sequence length="609" mass="64242">MHSGERRDLAAPGTRAVDHGTGRDAAERRVDSDRAAVVGEDAVDRGSGVQLGAMRDRELQQVMGGQQRLHLRVVGVERAADECGVDVRLDLAQPGVAVDHLGTDAQLALVLDECGQPRHAACAAKHILRIRRRNETPLDSPTTRRAVASDFFFRILPASTRCVAGRISPRQQRILCGTWSSNSKGGLVVAGSAGSMAGLAALVEHQRELGIRAEMIDGNAGLREVEPYINPALVGGAFYPDDAQVQPLLATHHLLKLAIAHGAELHTRTSVHSILTDHGRAVGVDTSLGRISAGAVVNCAGPWSGEVAALAGVHLPVLPRRGFVLVTEPVPITVHHKVYAAEYVGDVASSDAGLQVSPVVEGTPSGTILLGASRERVGFDRSFSGRGGRAHRRERAGAVPGPARRGGAARVLGVPPVLPRSPSGDRRGCSTARALARRRARGRGRRPLGRHRQAALAGPAIAADRPRPDSLPPRTTRRTRRRMTRTRTDDIEPATGIEFDGTPVPFTPGQTIGGALAGAGIVSWRTTRRDHAPRGLFCGIGVCFDCLVTVDGVRSQRACLVEACAGQVVQSSDPDEPLSLSELSSGASEQSEASESTQSAGPSAQEPHV</sequence>
<dbReference type="Gene3D" id="3.10.20.440">
    <property type="entry name" value="2Fe-2S iron-sulphur cluster binding domain, sarcosine oxidase, alpha subunit, N-terminal domain"/>
    <property type="match status" value="1"/>
</dbReference>
<evidence type="ECO:0000313" key="5">
    <source>
        <dbReference type="Proteomes" id="UP000183750"/>
    </source>
</evidence>
<keyword evidence="5" id="KW-1185">Reference proteome</keyword>
<dbReference type="SUPFAM" id="SSF54292">
    <property type="entry name" value="2Fe-2S ferredoxin-like"/>
    <property type="match status" value="1"/>
</dbReference>
<dbReference type="InterPro" id="IPR006076">
    <property type="entry name" value="FAD-dep_OxRdtase"/>
</dbReference>
<accession>A0A1H4T8B5</accession>
<dbReference type="GO" id="GO:0051536">
    <property type="term" value="F:iron-sulfur cluster binding"/>
    <property type="evidence" value="ECO:0007669"/>
    <property type="project" value="InterPro"/>
</dbReference>
<keyword evidence="1" id="KW-0560">Oxidoreductase</keyword>
<name>A0A1H4T8B5_9MICO</name>
<dbReference type="InterPro" id="IPR042204">
    <property type="entry name" value="2Fe-2S-bd_N"/>
</dbReference>
<evidence type="ECO:0000259" key="3">
    <source>
        <dbReference type="Pfam" id="PF01266"/>
    </source>
</evidence>
<proteinExistence type="predicted"/>
<evidence type="ECO:0000313" key="4">
    <source>
        <dbReference type="EMBL" id="SEC52569.1"/>
    </source>
</evidence>
<dbReference type="InterPro" id="IPR036188">
    <property type="entry name" value="FAD/NAD-bd_sf"/>
</dbReference>
<feature type="compositionally biased region" description="Basic and acidic residues" evidence="2">
    <location>
        <begin position="16"/>
        <end position="31"/>
    </location>
</feature>
<feature type="domain" description="FAD dependent oxidoreductase" evidence="3">
    <location>
        <begin position="184"/>
        <end position="381"/>
    </location>
</feature>
<feature type="compositionally biased region" description="Basic residues" evidence="2">
    <location>
        <begin position="435"/>
        <end position="453"/>
    </location>
</feature>
<dbReference type="EMBL" id="FNSQ01000008">
    <property type="protein sequence ID" value="SEC52569.1"/>
    <property type="molecule type" value="Genomic_DNA"/>
</dbReference>
<feature type="region of interest" description="Disordered" evidence="2">
    <location>
        <begin position="380"/>
        <end position="488"/>
    </location>
</feature>
<evidence type="ECO:0000256" key="2">
    <source>
        <dbReference type="SAM" id="MobiDB-lite"/>
    </source>
</evidence>
<dbReference type="PANTHER" id="PTHR13847:SF287">
    <property type="entry name" value="FAD-DEPENDENT OXIDOREDUCTASE DOMAIN-CONTAINING PROTEIN 1"/>
    <property type="match status" value="1"/>
</dbReference>
<gene>
    <name evidence="4" type="ORF">SAMN04489807_3476</name>
</gene>
<dbReference type="GO" id="GO:0016491">
    <property type="term" value="F:oxidoreductase activity"/>
    <property type="evidence" value="ECO:0007669"/>
    <property type="project" value="UniProtKB-KW"/>
</dbReference>
<dbReference type="Pfam" id="PF13510">
    <property type="entry name" value="Fer2_4"/>
    <property type="match status" value="1"/>
</dbReference>
<feature type="compositionally biased region" description="Low complexity" evidence="2">
    <location>
        <begin position="577"/>
        <end position="601"/>
    </location>
</feature>
<dbReference type="Gene3D" id="3.30.9.10">
    <property type="entry name" value="D-Amino Acid Oxidase, subunit A, domain 2"/>
    <property type="match status" value="1"/>
</dbReference>
<protein>
    <submittedName>
        <fullName evidence="4">2Fe-2S iron-sulfur cluster binding domain-containing protein</fullName>
    </submittedName>
</protein>
<reference evidence="5" key="1">
    <citation type="submission" date="2016-10" db="EMBL/GenBank/DDBJ databases">
        <authorList>
            <person name="Varghese N."/>
            <person name="Submissions S."/>
        </authorList>
    </citation>
    <scope>NUCLEOTIDE SEQUENCE [LARGE SCALE GENOMIC DNA]</scope>
    <source>
        <strain evidence="5">DSM 16089</strain>
    </source>
</reference>
<dbReference type="PANTHER" id="PTHR13847">
    <property type="entry name" value="SARCOSINE DEHYDROGENASE-RELATED"/>
    <property type="match status" value="1"/>
</dbReference>
<dbReference type="AlphaFoldDB" id="A0A1H4T8B5"/>
<organism evidence="4 5">
    <name type="scientific">Microbacterium hydrocarbonoxydans</name>
    <dbReference type="NCBI Taxonomy" id="273678"/>
    <lineage>
        <taxon>Bacteria</taxon>
        <taxon>Bacillati</taxon>
        <taxon>Actinomycetota</taxon>
        <taxon>Actinomycetes</taxon>
        <taxon>Micrococcales</taxon>
        <taxon>Microbacteriaceae</taxon>
        <taxon>Microbacterium</taxon>
    </lineage>
</organism>
<dbReference type="SUPFAM" id="SSF51905">
    <property type="entry name" value="FAD/NAD(P)-binding domain"/>
    <property type="match status" value="1"/>
</dbReference>
<dbReference type="Proteomes" id="UP000183750">
    <property type="component" value="Unassembled WGS sequence"/>
</dbReference>
<dbReference type="Pfam" id="PF01266">
    <property type="entry name" value="DAO"/>
    <property type="match status" value="1"/>
</dbReference>
<feature type="compositionally biased region" description="Basic residues" evidence="2">
    <location>
        <begin position="475"/>
        <end position="485"/>
    </location>
</feature>
<feature type="compositionally biased region" description="Low complexity" evidence="2">
    <location>
        <begin position="397"/>
        <end position="415"/>
    </location>
</feature>